<evidence type="ECO:0000313" key="2">
    <source>
        <dbReference type="EMBL" id="KAE8765726.1"/>
    </source>
</evidence>
<organism evidence="2 3">
    <name type="scientific">Georgenia thermotolerans</name>
    <dbReference type="NCBI Taxonomy" id="527326"/>
    <lineage>
        <taxon>Bacteria</taxon>
        <taxon>Bacillati</taxon>
        <taxon>Actinomycetota</taxon>
        <taxon>Actinomycetes</taxon>
        <taxon>Micrococcales</taxon>
        <taxon>Bogoriellaceae</taxon>
        <taxon>Georgenia</taxon>
    </lineage>
</organism>
<reference evidence="2 3" key="1">
    <citation type="submission" date="2019-10" db="EMBL/GenBank/DDBJ databases">
        <title>Georgenia wutianyii sp. nov. and Georgenia yuyongxinii sp. nov. isolated from plateau pika (Ochotona curzoniae) in the Qinghai-Tibet plateau of China.</title>
        <authorList>
            <person name="Tian Z."/>
        </authorList>
    </citation>
    <scope>NUCLEOTIDE SEQUENCE [LARGE SCALE GENOMIC DNA]</scope>
    <source>
        <strain evidence="2 3">DSM 21501</strain>
    </source>
</reference>
<dbReference type="RefSeq" id="WP_152200170.1">
    <property type="nucleotide sequence ID" value="NZ_VUKF01000003.1"/>
</dbReference>
<protein>
    <recommendedName>
        <fullName evidence="4">Aromatic ring-opening dioxygenase LigA</fullName>
    </recommendedName>
</protein>
<evidence type="ECO:0000313" key="3">
    <source>
        <dbReference type="Proteomes" id="UP000451860"/>
    </source>
</evidence>
<dbReference type="EMBL" id="WHJE01000005">
    <property type="protein sequence ID" value="KAE8765726.1"/>
    <property type="molecule type" value="Genomic_DNA"/>
</dbReference>
<dbReference type="AlphaFoldDB" id="A0A7J5UTW6"/>
<dbReference type="Proteomes" id="UP000451860">
    <property type="component" value="Unassembled WGS sequence"/>
</dbReference>
<dbReference type="OrthoDB" id="3378428at2"/>
<feature type="transmembrane region" description="Helical" evidence="1">
    <location>
        <begin position="12"/>
        <end position="30"/>
    </location>
</feature>
<feature type="transmembrane region" description="Helical" evidence="1">
    <location>
        <begin position="154"/>
        <end position="177"/>
    </location>
</feature>
<evidence type="ECO:0008006" key="4">
    <source>
        <dbReference type="Google" id="ProtNLM"/>
    </source>
</evidence>
<keyword evidence="1" id="KW-0472">Membrane</keyword>
<name>A0A7J5UTW6_9MICO</name>
<gene>
    <name evidence="2" type="ORF">GB883_02105</name>
</gene>
<keyword evidence="3" id="KW-1185">Reference proteome</keyword>
<accession>A0A7J5UTW6</accession>
<comment type="caution">
    <text evidence="2">The sequence shown here is derived from an EMBL/GenBank/DDBJ whole genome shotgun (WGS) entry which is preliminary data.</text>
</comment>
<keyword evidence="1" id="KW-1133">Transmembrane helix</keyword>
<sequence length="199" mass="20652">MRKTLDRLISWTGLILAAVLLIGGGLLTWASSFVAQNVKDQLAIQEITMPEGDALASLSDADRAALEPFAGQPMTTGDQAKAFADHYILAHMNASSDGRTYEEVSGEFMAASKDPGANPDDVAALGQLRQTLFMGNTLRGLLLEAYAFGMMGTIASYAAVAAFVGAAALAVLGVLGLRHAKKVEAAEVAASSRPVPAGV</sequence>
<proteinExistence type="predicted"/>
<keyword evidence="1" id="KW-0812">Transmembrane</keyword>
<evidence type="ECO:0000256" key="1">
    <source>
        <dbReference type="SAM" id="Phobius"/>
    </source>
</evidence>